<dbReference type="RefSeq" id="WP_066824904.1">
    <property type="nucleotide sequence ID" value="NZ_LTBA01000015.1"/>
</dbReference>
<keyword evidence="1" id="KW-0472">Membrane</keyword>
<keyword evidence="4" id="KW-1185">Reference proteome</keyword>
<keyword evidence="1" id="KW-0812">Transmembrane</keyword>
<accession>A0A151B3H9</accession>
<keyword evidence="3" id="KW-0131">Cell cycle</keyword>
<dbReference type="OrthoDB" id="1936130at2"/>
<dbReference type="GO" id="GO:0051301">
    <property type="term" value="P:cell division"/>
    <property type="evidence" value="ECO:0007669"/>
    <property type="project" value="UniProtKB-KW"/>
</dbReference>
<dbReference type="AlphaFoldDB" id="A0A151B3H9"/>
<name>A0A151B3H9_9CLOT</name>
<comment type="caution">
    <text evidence="3">The sequence shown here is derived from an EMBL/GenBank/DDBJ whole genome shotgun (WGS) entry which is preliminary data.</text>
</comment>
<keyword evidence="1" id="KW-1133">Transmembrane helix</keyword>
<organism evidence="3 4">
    <name type="scientific">Clostridium tepidiprofundi DSM 19306</name>
    <dbReference type="NCBI Taxonomy" id="1121338"/>
    <lineage>
        <taxon>Bacteria</taxon>
        <taxon>Bacillati</taxon>
        <taxon>Bacillota</taxon>
        <taxon>Clostridia</taxon>
        <taxon>Eubacteriales</taxon>
        <taxon>Clostridiaceae</taxon>
        <taxon>Clostridium</taxon>
    </lineage>
</organism>
<dbReference type="GO" id="GO:0042834">
    <property type="term" value="F:peptidoglycan binding"/>
    <property type="evidence" value="ECO:0007669"/>
    <property type="project" value="InterPro"/>
</dbReference>
<dbReference type="SUPFAM" id="SSF110997">
    <property type="entry name" value="Sporulation related repeat"/>
    <property type="match status" value="1"/>
</dbReference>
<dbReference type="InterPro" id="IPR036680">
    <property type="entry name" value="SPOR-like_sf"/>
</dbReference>
<keyword evidence="3" id="KW-0132">Cell division</keyword>
<dbReference type="Gene3D" id="3.30.70.1070">
    <property type="entry name" value="Sporulation related repeat"/>
    <property type="match status" value="1"/>
</dbReference>
<protein>
    <submittedName>
        <fullName evidence="3">Cell division protein FtsN</fullName>
    </submittedName>
</protein>
<dbReference type="STRING" id="1121338.CLTEP_15220"/>
<reference evidence="3 4" key="1">
    <citation type="submission" date="2016-02" db="EMBL/GenBank/DDBJ databases">
        <title>Genome sequence of Clostridium tepidiprofundi DSM 19306.</title>
        <authorList>
            <person name="Poehlein A."/>
            <person name="Daniel R."/>
        </authorList>
    </citation>
    <scope>NUCLEOTIDE SEQUENCE [LARGE SCALE GENOMIC DNA]</scope>
    <source>
        <strain evidence="3 4">DSM 19306</strain>
    </source>
</reference>
<evidence type="ECO:0000313" key="3">
    <source>
        <dbReference type="EMBL" id="KYH34474.1"/>
    </source>
</evidence>
<sequence>MRYSKYDIRKSKNSSVVLIFMLILILAIIIGSLIFKVVFKGASMDSKLPKFNINRSKDNGNNRSAVVNGNDVKDNTSNNISNFYAIQCGAFKSKENADNYRKSLADYGNPFIISNGGYYKVLLGIYKENNISEITSKLTEDGIEWTKIIFSFNKDSLCNSEIMEIINANLKVVNKLSEDNVKAIETADFKKWSESLKQVNKKDKNYNRLMKLKDFISELPSKLTKDKIVDVYKVLYNVLNEMNIN</sequence>
<evidence type="ECO:0000256" key="1">
    <source>
        <dbReference type="SAM" id="Phobius"/>
    </source>
</evidence>
<dbReference type="Pfam" id="PF05036">
    <property type="entry name" value="SPOR"/>
    <property type="match status" value="1"/>
</dbReference>
<feature type="transmembrane region" description="Helical" evidence="1">
    <location>
        <begin position="16"/>
        <end position="39"/>
    </location>
</feature>
<evidence type="ECO:0000259" key="2">
    <source>
        <dbReference type="Pfam" id="PF05036"/>
    </source>
</evidence>
<feature type="domain" description="SPOR" evidence="2">
    <location>
        <begin position="82"/>
        <end position="127"/>
    </location>
</feature>
<proteinExistence type="predicted"/>
<dbReference type="Proteomes" id="UP000075531">
    <property type="component" value="Unassembled WGS sequence"/>
</dbReference>
<dbReference type="PATRIC" id="fig|1121338.3.peg.1567"/>
<gene>
    <name evidence="3" type="ORF">CLTEP_15220</name>
</gene>
<evidence type="ECO:0000313" key="4">
    <source>
        <dbReference type="Proteomes" id="UP000075531"/>
    </source>
</evidence>
<dbReference type="InterPro" id="IPR007730">
    <property type="entry name" value="SPOR-like_dom"/>
</dbReference>
<dbReference type="EMBL" id="LTBA01000015">
    <property type="protein sequence ID" value="KYH34474.1"/>
    <property type="molecule type" value="Genomic_DNA"/>
</dbReference>